<evidence type="ECO:0000256" key="8">
    <source>
        <dbReference type="RuleBase" id="RU362101"/>
    </source>
</evidence>
<dbReference type="PANTHER" id="PTHR31611:SF0">
    <property type="entry name" value="HIGH-AFFINITY NICKEL TRANSPORT PROTEIN NIC1"/>
    <property type="match status" value="1"/>
</dbReference>
<dbReference type="NCBIfam" id="TIGR00802">
    <property type="entry name" value="nico"/>
    <property type="match status" value="1"/>
</dbReference>
<dbReference type="InterPro" id="IPR011541">
    <property type="entry name" value="Ni/Co_transpt_high_affinity"/>
</dbReference>
<accession>A0ABW8LUE1</accession>
<dbReference type="RefSeq" id="WP_358643243.1">
    <property type="nucleotide sequence ID" value="NZ_JBFACG010000024.1"/>
</dbReference>
<evidence type="ECO:0000313" key="9">
    <source>
        <dbReference type="EMBL" id="MFK4268665.1"/>
    </source>
</evidence>
<keyword evidence="3 8" id="KW-0813">Transport</keyword>
<name>A0ABW8LUE1_9ACTN</name>
<reference evidence="9 10" key="1">
    <citation type="submission" date="2024-11" db="EMBL/GenBank/DDBJ databases">
        <title>The Natural Products Discovery Center: Release of the First 8490 Sequenced Strains for Exploring Actinobacteria Biosynthetic Diversity.</title>
        <authorList>
            <person name="Kalkreuter E."/>
            <person name="Kautsar S.A."/>
            <person name="Yang D."/>
            <person name="Bader C.D."/>
            <person name="Teijaro C.N."/>
            <person name="Fluegel L."/>
            <person name="Davis C.M."/>
            <person name="Simpson J.R."/>
            <person name="Lauterbach L."/>
            <person name="Steele A.D."/>
            <person name="Gui C."/>
            <person name="Meng S."/>
            <person name="Li G."/>
            <person name="Viehrig K."/>
            <person name="Ye F."/>
            <person name="Su P."/>
            <person name="Kiefer A.F."/>
            <person name="Nichols A."/>
            <person name="Cepeda A.J."/>
            <person name="Yan W."/>
            <person name="Fan B."/>
            <person name="Jiang Y."/>
            <person name="Adhikari A."/>
            <person name="Zheng C.-J."/>
            <person name="Schuster L."/>
            <person name="Cowan T.M."/>
            <person name="Smanski M.J."/>
            <person name="Chevrette M.G."/>
            <person name="De Carvalho L.P.S."/>
            <person name="Shen B."/>
        </authorList>
    </citation>
    <scope>NUCLEOTIDE SEQUENCE [LARGE SCALE GENOMIC DNA]</scope>
    <source>
        <strain evidence="9 10">NPDC020863</strain>
    </source>
</reference>
<keyword evidence="6 8" id="KW-1133">Transmembrane helix</keyword>
<feature type="transmembrane region" description="Helical" evidence="8">
    <location>
        <begin position="147"/>
        <end position="168"/>
    </location>
</feature>
<keyword evidence="4" id="KW-0533">Nickel</keyword>
<feature type="transmembrane region" description="Helical" evidence="8">
    <location>
        <begin position="26"/>
        <end position="49"/>
    </location>
</feature>
<feature type="transmembrane region" description="Helical" evidence="8">
    <location>
        <begin position="61"/>
        <end position="79"/>
    </location>
</feature>
<comment type="similarity">
    <text evidence="2 8">Belongs to the NiCoT transporter (TC 2.A.52) family.</text>
</comment>
<dbReference type="InterPro" id="IPR004688">
    <property type="entry name" value="Ni/Co_transpt"/>
</dbReference>
<evidence type="ECO:0000256" key="5">
    <source>
        <dbReference type="ARBA" id="ARBA00022692"/>
    </source>
</evidence>
<keyword evidence="7 8" id="KW-0472">Membrane</keyword>
<evidence type="ECO:0000256" key="1">
    <source>
        <dbReference type="ARBA" id="ARBA00004127"/>
    </source>
</evidence>
<dbReference type="Proteomes" id="UP001620295">
    <property type="component" value="Unassembled WGS sequence"/>
</dbReference>
<organism evidence="9 10">
    <name type="scientific">Streptomyces milbemycinicus</name>
    <dbReference type="NCBI Taxonomy" id="476552"/>
    <lineage>
        <taxon>Bacteria</taxon>
        <taxon>Bacillati</taxon>
        <taxon>Actinomycetota</taxon>
        <taxon>Actinomycetes</taxon>
        <taxon>Kitasatosporales</taxon>
        <taxon>Streptomycetaceae</taxon>
        <taxon>Streptomyces</taxon>
    </lineage>
</organism>
<evidence type="ECO:0000256" key="3">
    <source>
        <dbReference type="ARBA" id="ARBA00022448"/>
    </source>
</evidence>
<feature type="transmembrane region" description="Helical" evidence="8">
    <location>
        <begin position="332"/>
        <end position="354"/>
    </location>
</feature>
<protein>
    <recommendedName>
        <fullName evidence="8">Nickel/cobalt efflux system</fullName>
    </recommendedName>
</protein>
<evidence type="ECO:0000256" key="2">
    <source>
        <dbReference type="ARBA" id="ARBA00010892"/>
    </source>
</evidence>
<evidence type="ECO:0000256" key="4">
    <source>
        <dbReference type="ARBA" id="ARBA00022596"/>
    </source>
</evidence>
<evidence type="ECO:0000256" key="7">
    <source>
        <dbReference type="ARBA" id="ARBA00023136"/>
    </source>
</evidence>
<gene>
    <name evidence="9" type="ORF">ACI2L5_27495</name>
</gene>
<feature type="transmembrane region" description="Helical" evidence="8">
    <location>
        <begin position="286"/>
        <end position="312"/>
    </location>
</feature>
<feature type="transmembrane region" description="Helical" evidence="8">
    <location>
        <begin position="102"/>
        <end position="127"/>
    </location>
</feature>
<evidence type="ECO:0000313" key="10">
    <source>
        <dbReference type="Proteomes" id="UP001620295"/>
    </source>
</evidence>
<dbReference type="PANTHER" id="PTHR31611">
    <property type="entry name" value="HIGH-AFFINITY NICKEL TRANSPORT PROTEIN NIC1"/>
    <property type="match status" value="1"/>
</dbReference>
<dbReference type="Pfam" id="PF03824">
    <property type="entry name" value="NicO"/>
    <property type="match status" value="1"/>
</dbReference>
<dbReference type="EMBL" id="JBJDQH010000009">
    <property type="protein sequence ID" value="MFK4268665.1"/>
    <property type="molecule type" value="Genomic_DNA"/>
</dbReference>
<feature type="transmembrane region" description="Helical" evidence="8">
    <location>
        <begin position="212"/>
        <end position="235"/>
    </location>
</feature>
<comment type="caution">
    <text evidence="9">The sequence shown here is derived from an EMBL/GenBank/DDBJ whole genome shotgun (WGS) entry which is preliminary data.</text>
</comment>
<proteinExistence type="inferred from homology"/>
<feature type="transmembrane region" description="Helical" evidence="8">
    <location>
        <begin position="247"/>
        <end position="265"/>
    </location>
</feature>
<keyword evidence="10" id="KW-1185">Reference proteome</keyword>
<evidence type="ECO:0000256" key="6">
    <source>
        <dbReference type="ARBA" id="ARBA00022989"/>
    </source>
</evidence>
<keyword evidence="5 8" id="KW-0812">Transmembrane</keyword>
<sequence>MSKNTPPTRRPTAQGRRFDRGEIRRLAAMYGVVAALHIAGFGLFAYYNARYHGLTDSQGRLLYAGAAGLAYTLGMRHAFDADHISAIDDTTRYLLQKGKRPLGLGLAFSLGHSSVVFGLSVGIAFAAQAANRFQAGFAEIGGVIGTLVSGVFLYAIAALNLAVLRGIVRTWREAKAGRHEPEELERLLADRGLMNRVFKGRYNRFIEHSWQLYFVGLLFGLGFDTATQVGALGLAAGSAADGTLPPLAIIALPLIFAAGMSLMDTTDGVFMAKAYEWSFSNPVRKIYYNLTMTGLSIFVAFVVGTVELVTLLAEQLGAADHRPWSWLVGIDLNTIGIVIVVTFLVTWIGAVTLWKMRRFDERYPTHRPAVEVEPEPDPST</sequence>
<comment type="subcellular location">
    <subcellularLocation>
        <location evidence="8">Cell membrane</location>
        <topology evidence="8">Multi-pass membrane protein</topology>
    </subcellularLocation>
    <subcellularLocation>
        <location evidence="1">Endomembrane system</location>
        <topology evidence="1">Multi-pass membrane protein</topology>
    </subcellularLocation>
</comment>